<dbReference type="SUPFAM" id="SSF48371">
    <property type="entry name" value="ARM repeat"/>
    <property type="match status" value="1"/>
</dbReference>
<organism evidence="3 4">
    <name type="scientific">Oncorhynchus mykiss</name>
    <name type="common">Rainbow trout</name>
    <name type="synonym">Salmo gairdneri</name>
    <dbReference type="NCBI Taxonomy" id="8022"/>
    <lineage>
        <taxon>Eukaryota</taxon>
        <taxon>Metazoa</taxon>
        <taxon>Chordata</taxon>
        <taxon>Craniata</taxon>
        <taxon>Vertebrata</taxon>
        <taxon>Euteleostomi</taxon>
        <taxon>Actinopterygii</taxon>
        <taxon>Neopterygii</taxon>
        <taxon>Teleostei</taxon>
        <taxon>Protacanthopterygii</taxon>
        <taxon>Salmoniformes</taxon>
        <taxon>Salmonidae</taxon>
        <taxon>Salmoninae</taxon>
        <taxon>Oncorhynchus</taxon>
    </lineage>
</organism>
<evidence type="ECO:0000313" key="3">
    <source>
        <dbReference type="EMBL" id="CDQ71211.1"/>
    </source>
</evidence>
<feature type="compositionally biased region" description="Basic and acidic residues" evidence="2">
    <location>
        <begin position="642"/>
        <end position="654"/>
    </location>
</feature>
<dbReference type="PANTHER" id="PTHR23346:SF7">
    <property type="entry name" value="STALLED RIBOSOME SENSOR GCN1"/>
    <property type="match status" value="1"/>
</dbReference>
<evidence type="ECO:0000256" key="2">
    <source>
        <dbReference type="SAM" id="MobiDB-lite"/>
    </source>
</evidence>
<gene>
    <name evidence="3" type="ORF">GSONMT00045127001</name>
</gene>
<dbReference type="PANTHER" id="PTHR23346">
    <property type="entry name" value="TRANSLATIONAL ACTIVATOR GCN1-RELATED"/>
    <property type="match status" value="1"/>
</dbReference>
<protein>
    <submittedName>
        <fullName evidence="3">Uncharacterized protein</fullName>
    </submittedName>
</protein>
<reference evidence="3" key="1">
    <citation type="journal article" date="2014" name="Nat. Commun.">
        <title>The rainbow trout genome provides novel insights into evolution after whole-genome duplication in vertebrates.</title>
        <authorList>
            <person name="Berthelot C."/>
            <person name="Brunet F."/>
            <person name="Chalopin D."/>
            <person name="Juanchich A."/>
            <person name="Bernard M."/>
            <person name="Noel B."/>
            <person name="Bento P."/>
            <person name="Da Silva C."/>
            <person name="Labadie K."/>
            <person name="Alberti A."/>
            <person name="Aury J.M."/>
            <person name="Louis A."/>
            <person name="Dehais P."/>
            <person name="Bardou P."/>
            <person name="Montfort J."/>
            <person name="Klopp C."/>
            <person name="Cabau C."/>
            <person name="Gaspin C."/>
            <person name="Thorgaard G.H."/>
            <person name="Boussaha M."/>
            <person name="Quillet E."/>
            <person name="Guyomard R."/>
            <person name="Galiana D."/>
            <person name="Bobe J."/>
            <person name="Volff J.N."/>
            <person name="Genet C."/>
            <person name="Wincker P."/>
            <person name="Jaillon O."/>
            <person name="Roest Crollius H."/>
            <person name="Guiguen Y."/>
        </authorList>
    </citation>
    <scope>NUCLEOTIDE SEQUENCE [LARGE SCALE GENOMIC DNA]</scope>
</reference>
<dbReference type="PaxDb" id="8022-A0A060WVM1"/>
<accession>A0A060WVM1</accession>
<proteinExistence type="predicted"/>
<dbReference type="GO" id="GO:0005829">
    <property type="term" value="C:cytosol"/>
    <property type="evidence" value="ECO:0007669"/>
    <property type="project" value="TreeGrafter"/>
</dbReference>
<dbReference type="InterPro" id="IPR016024">
    <property type="entry name" value="ARM-type_fold"/>
</dbReference>
<keyword evidence="1" id="KW-0677">Repeat</keyword>
<reference evidence="3" key="2">
    <citation type="submission" date="2014-03" db="EMBL/GenBank/DDBJ databases">
        <authorList>
            <person name="Genoscope - CEA"/>
        </authorList>
    </citation>
    <scope>NUCLEOTIDE SEQUENCE</scope>
</reference>
<feature type="region of interest" description="Disordered" evidence="2">
    <location>
        <begin position="626"/>
        <end position="654"/>
    </location>
</feature>
<sequence length="654" mass="72459">MTAPRVKYIFALTELWSEGKLTAFGQKMSVLSGIGSCSRHAVSGTSSQTLSSAIAVLFIPYLQQEVHEGTLVHAVAVLSQWSGWLTVEVPKALLEWFKKAFTLKTSTSLVRHAYLQAMLGAFKGDTLGQASDLVPLLLQTVEKAAAQNSQHALLSEGVAAAVLLSRLSLLETQTEAKLAGFWTLILDEKKPLFTTEKFLSQASEEALCTVIQLCERLFLDHSHRLTNGKSQMYHRATVAVLLSRSWCVRKRAQQIVKKLLSLSGSGLAYGLLGELRVVINKHKVLPQEVLQAESGELSEVGKAYSPPRVLLEALRVVCSVAGQWSDPAEADKMAMEILIVTHHPSIVAARPGLWPYLLSSMNIKAHEFIDKNLDDILPRLLEANADNQAVRNAVGALSGLSPIKLLPRVMEHVKQWLSNPALRQVTREEYAIMLTPEGELYDKSIIQSAQQESTKKGNMKRENKAYSYKEQIIELELQEEIKKKKGIKDELQLTSKQKEMMQAQLEKESSIRKRLQGLDMELRCAVGLLEATLIQKPPQISWQLPGVLQVLLPLLHSPLAAPRLQQAFLDIGACLISKELHYLAVLVGQVTLRLMKPECDLDEAWGQEDLDTATQRTVGLLHMHTVPHREGKGGGEGTHAGRGRDNSDKYTSRT</sequence>
<evidence type="ECO:0000313" key="4">
    <source>
        <dbReference type="Proteomes" id="UP000193380"/>
    </source>
</evidence>
<dbReference type="GO" id="GO:0019887">
    <property type="term" value="F:protein kinase regulator activity"/>
    <property type="evidence" value="ECO:0007669"/>
    <property type="project" value="TreeGrafter"/>
</dbReference>
<dbReference type="STRING" id="8022.A0A060WVM1"/>
<dbReference type="AlphaFoldDB" id="A0A060WVM1"/>
<name>A0A060WVM1_ONCMY</name>
<dbReference type="GO" id="GO:0034198">
    <property type="term" value="P:cellular response to amino acid starvation"/>
    <property type="evidence" value="ECO:0007669"/>
    <property type="project" value="TreeGrafter"/>
</dbReference>
<dbReference type="Proteomes" id="UP000193380">
    <property type="component" value="Unassembled WGS sequence"/>
</dbReference>
<dbReference type="EMBL" id="FR904755">
    <property type="protein sequence ID" value="CDQ71211.1"/>
    <property type="molecule type" value="Genomic_DNA"/>
</dbReference>
<dbReference type="GO" id="GO:0006417">
    <property type="term" value="P:regulation of translation"/>
    <property type="evidence" value="ECO:0007669"/>
    <property type="project" value="TreeGrafter"/>
</dbReference>
<evidence type="ECO:0000256" key="1">
    <source>
        <dbReference type="ARBA" id="ARBA00022737"/>
    </source>
</evidence>